<evidence type="ECO:0000313" key="2">
    <source>
        <dbReference type="EMBL" id="KEP46676.1"/>
    </source>
</evidence>
<feature type="region of interest" description="Disordered" evidence="1">
    <location>
        <begin position="620"/>
        <end position="645"/>
    </location>
</feature>
<feature type="compositionally biased region" description="Polar residues" evidence="1">
    <location>
        <begin position="1"/>
        <end position="12"/>
    </location>
</feature>
<feature type="compositionally biased region" description="Polar residues" evidence="1">
    <location>
        <begin position="31"/>
        <end position="48"/>
    </location>
</feature>
<protein>
    <submittedName>
        <fullName evidence="2">Putative cytochrome P450 family protein</fullName>
    </submittedName>
</protein>
<proteinExistence type="predicted"/>
<accession>A0A074RHT8</accession>
<feature type="region of interest" description="Disordered" evidence="1">
    <location>
        <begin position="1"/>
        <end position="110"/>
    </location>
</feature>
<dbReference type="STRING" id="1423351.A0A074RHT8"/>
<feature type="compositionally biased region" description="Low complexity" evidence="1">
    <location>
        <begin position="76"/>
        <end position="94"/>
    </location>
</feature>
<feature type="non-terminal residue" evidence="2">
    <location>
        <position position="1742"/>
    </location>
</feature>
<feature type="compositionally biased region" description="Low complexity" evidence="1">
    <location>
        <begin position="49"/>
        <end position="58"/>
    </location>
</feature>
<dbReference type="HOGENOM" id="CLU_000401_0_0_1"/>
<dbReference type="Gene3D" id="3.40.50.300">
    <property type="entry name" value="P-loop containing nucleotide triphosphate hydrolases"/>
    <property type="match status" value="1"/>
</dbReference>
<sequence length="1742" mass="193671">MDGQPSLQNSRPPNIFAEGQLRDSNLEHLPTQHSMSSSPAGSQSVLPQSSTPSSGYSSRADSRASLSIPDHLSGVTSPPTSSSSLRHSNESNESMGIDDGSGESDADTEMADARSNFDETSNIDRDPIDQRVQNQQPVFKDVLSSVTNLFRLLDLVDEHGSGGIVEKVVIDQISLHRVLNIVQPGSYDSVSKINFKALDNLVIKPTGLYGNRSEIVKYLRQAQYLDEHSAALISQAIGPVDSNVNLRSGLYLVLDPNHKTLGPSKNGYIVYWPEDTTWDDQAASSSVRRNRVTFMRYLTKLADQMIALVSPSQAGAFVWDTSAHNKDLPEDQQDNDDDSRLFSFEVSKSLEQEEDAVGSSGFTVTVESKLLPRDKASSRIRLVPGEQKMAMLTVTYEKEQPQEKIFEENINALNLRRMISSKECPLQLGDLKPADLDALASNGLRESHRGIFEAHERRLRNLSDDRAASKRDDDRFIEDRVTQDKPKIRDEIRNAVRVIYARTYPSLEFGYDMGHGPEVSAELHNKYSGLGKLEGEILKKHKLDHVQDKQYQVLKSQWLLIEECLDNNTNLSRPEQDDLINDVLNGTTSHVDHKSTSNDKPTGSVIGGFIASGVSTVRGLLGRGDNHQDTAPKLQSSSRSNASRQLPDPVFVAHIHSMNESRPALSELLQKIQRRLGQNLEAIEKKVLDDQLARIISGERLRQNTAATGARDAAYNQGKEQSFQRLMAELKRGMLSNAPTIRHVNWVRKVDRPAFYGYQTSGDQFRWSGTVTSLRPAQNRFSIYPLELTEQDSHLCRADESHVPQPKLEIRHRFEFTLPKGRSVGFIQLIRDKCLVITSDADRTRIFIEDNVTLSHSINTTHGKVSLSHDSLGGSKCKFALDQGTRLLAIVHGQKEDLKLSIYIFDELFTNLRSRGSPIPLKNWYNQPVDISTMCFVSGLEEVCLIETSGRVRIFSLVTQQFRTASLQIDRPIIDAFSAPDGSCLLVAVADEHTPTLHQLLAFHWASFGTNKKGIKSASLAPCDGYRTATRLEGRGRVHVVSFNGDTKAISSTVLHITQKATEFSFRSDHEQARISAAETVNNSLIDCHLEVWTRFPVVPAVARNTLAAINRQPRQLVFLSPIALDEVGEYFARMISTFETTTRKPMGGSLSAIEVKSIDSNGISGNLFNQTSEFKMGSFIVELLCLIPLHLAVTRENRFIPLKDGVWDPDYERSLLGADVPAIIDALSLGWYESLFQSYMAKKPVRVVSSMVTCLSYVGKSYCLNHFADTSFAGSAMRTTEGVWLSCTPTEKYLLVSLDFEGVHSIERSAQEDALLVLFNTAISNLVLFRNNFAMSRDIAGLFTSFQSSATVLDPNVNRGLFNSTLAIIIKDVTNADSKDIVKEFSLKFQAIVEKERDQNFISRLHRGKIQIIPWPVINSPGFYTLFNSLHRRLDQQPFTHTSGGAFLHNLKTLMAKIKTSDWGSLDQNLAAHRAQQMMERLPNALCYGRDDEGPLKNMDTDEELPTPNQMPPLFVPEFSGANATENEVLAEQALQSLIHICGPAVHTRYQIPDTSYIEVLQTRLHEILDERLSLVQRWTGVNIERFPAGNQDIRNLTAKLNTAALAMRAAVKLCASGCSECRLLCLRAHRHSGEHSCGTNHRCVASCEVAEEHSQREPCGLPAGHGGRHMCNVKAHSCGRECSLSAMGGCVQSCIKPLGHEDEHICSARAHLCGKPCDLRNVRQGIHRALYSCPGTCNAP</sequence>
<evidence type="ECO:0000256" key="1">
    <source>
        <dbReference type="SAM" id="MobiDB-lite"/>
    </source>
</evidence>
<name>A0A074RHT8_9AGAM</name>
<dbReference type="OrthoDB" id="2343366at2759"/>
<evidence type="ECO:0000313" key="3">
    <source>
        <dbReference type="Proteomes" id="UP000027456"/>
    </source>
</evidence>
<reference evidence="2 3" key="1">
    <citation type="submission" date="2013-12" db="EMBL/GenBank/DDBJ databases">
        <authorList>
            <person name="Cubeta M."/>
            <person name="Pakala S."/>
            <person name="Fedorova N."/>
            <person name="Thomas E."/>
            <person name="Dean R."/>
            <person name="Jabaji S."/>
            <person name="Neate S."/>
            <person name="Toda T."/>
            <person name="Tavantzis S."/>
            <person name="Vilgalys R."/>
            <person name="Bharathan N."/>
            <person name="Pakala S."/>
            <person name="Losada L.S."/>
            <person name="Zafar N."/>
            <person name="Nierman W."/>
        </authorList>
    </citation>
    <scope>NUCLEOTIDE SEQUENCE [LARGE SCALE GENOMIC DNA]</scope>
    <source>
        <strain evidence="2 3">123E</strain>
    </source>
</reference>
<comment type="caution">
    <text evidence="2">The sequence shown here is derived from an EMBL/GenBank/DDBJ whole genome shotgun (WGS) entry which is preliminary data.</text>
</comment>
<keyword evidence="3" id="KW-1185">Reference proteome</keyword>
<dbReference type="InterPro" id="IPR027417">
    <property type="entry name" value="P-loop_NTPase"/>
</dbReference>
<feature type="compositionally biased region" description="Polar residues" evidence="1">
    <location>
        <begin position="633"/>
        <end position="644"/>
    </location>
</feature>
<dbReference type="EMBL" id="AZST01000993">
    <property type="protein sequence ID" value="KEP46676.1"/>
    <property type="molecule type" value="Genomic_DNA"/>
</dbReference>
<dbReference type="Proteomes" id="UP000027456">
    <property type="component" value="Unassembled WGS sequence"/>
</dbReference>
<organism evidence="2 3">
    <name type="scientific">Rhizoctonia solani 123E</name>
    <dbReference type="NCBI Taxonomy" id="1423351"/>
    <lineage>
        <taxon>Eukaryota</taxon>
        <taxon>Fungi</taxon>
        <taxon>Dikarya</taxon>
        <taxon>Basidiomycota</taxon>
        <taxon>Agaricomycotina</taxon>
        <taxon>Agaricomycetes</taxon>
        <taxon>Cantharellales</taxon>
        <taxon>Ceratobasidiaceae</taxon>
        <taxon>Rhizoctonia</taxon>
    </lineage>
</organism>
<gene>
    <name evidence="2" type="ORF">V565_186410</name>
</gene>
<feature type="compositionally biased region" description="Acidic residues" evidence="1">
    <location>
        <begin position="100"/>
        <end position="110"/>
    </location>
</feature>